<dbReference type="Proteomes" id="UP001642540">
    <property type="component" value="Unassembled WGS sequence"/>
</dbReference>
<evidence type="ECO:0000313" key="2">
    <source>
        <dbReference type="EMBL" id="CAL8134187.1"/>
    </source>
</evidence>
<sequence>MGAKADDFEYPHSAIKRSFSRKPRLGKVPSPPRNTTPHHKHKTHYQETIMLTSDVKQVPKFPLRDLGVMLTKLRRNWKSKKKCQNQRLQLQELPMWIVNKTKASINLNNKEVVSKKKRMGESKAQNCSCSDGNKRQTSTAATIILKCFEPHWHVTSMNGLQRKLTLKQLITTGCSQTERSNTAATHGNALRLFLTPPRVIQDGKEKEETITVISDLEYVHLLDVAIFLEGLTRSNATPKN</sequence>
<organism evidence="2 3">
    <name type="scientific">Orchesella dallaii</name>
    <dbReference type="NCBI Taxonomy" id="48710"/>
    <lineage>
        <taxon>Eukaryota</taxon>
        <taxon>Metazoa</taxon>
        <taxon>Ecdysozoa</taxon>
        <taxon>Arthropoda</taxon>
        <taxon>Hexapoda</taxon>
        <taxon>Collembola</taxon>
        <taxon>Entomobryomorpha</taxon>
        <taxon>Entomobryoidea</taxon>
        <taxon>Orchesellidae</taxon>
        <taxon>Orchesellinae</taxon>
        <taxon>Orchesella</taxon>
    </lineage>
</organism>
<protein>
    <submittedName>
        <fullName evidence="2">Uncharacterized protein</fullName>
    </submittedName>
</protein>
<proteinExistence type="predicted"/>
<evidence type="ECO:0000256" key="1">
    <source>
        <dbReference type="SAM" id="MobiDB-lite"/>
    </source>
</evidence>
<gene>
    <name evidence="2" type="ORF">ODALV1_LOCUS25412</name>
</gene>
<feature type="region of interest" description="Disordered" evidence="1">
    <location>
        <begin position="20"/>
        <end position="44"/>
    </location>
</feature>
<keyword evidence="3" id="KW-1185">Reference proteome</keyword>
<comment type="caution">
    <text evidence="2">The sequence shown here is derived from an EMBL/GenBank/DDBJ whole genome shotgun (WGS) entry which is preliminary data.</text>
</comment>
<reference evidence="2 3" key="1">
    <citation type="submission" date="2024-08" db="EMBL/GenBank/DDBJ databases">
        <authorList>
            <person name="Cucini C."/>
            <person name="Frati F."/>
        </authorList>
    </citation>
    <scope>NUCLEOTIDE SEQUENCE [LARGE SCALE GENOMIC DNA]</scope>
</reference>
<accession>A0ABP1RS25</accession>
<evidence type="ECO:0000313" key="3">
    <source>
        <dbReference type="Proteomes" id="UP001642540"/>
    </source>
</evidence>
<dbReference type="EMBL" id="CAXLJM020000103">
    <property type="protein sequence ID" value="CAL8134187.1"/>
    <property type="molecule type" value="Genomic_DNA"/>
</dbReference>
<name>A0ABP1RS25_9HEXA</name>